<feature type="chain" id="PRO_5002203946" description="Transmembrane protein" evidence="2">
    <location>
        <begin position="21"/>
        <end position="202"/>
    </location>
</feature>
<feature type="transmembrane region" description="Helical" evidence="1">
    <location>
        <begin position="115"/>
        <end position="138"/>
    </location>
</feature>
<accession>A0A0C9TZD8</accession>
<dbReference type="AlphaFoldDB" id="A0A0C9TZD8"/>
<evidence type="ECO:0000256" key="1">
    <source>
        <dbReference type="SAM" id="Phobius"/>
    </source>
</evidence>
<name>A0A0C9TZD8_PAXIN</name>
<feature type="signal peptide" evidence="2">
    <location>
        <begin position="1"/>
        <end position="20"/>
    </location>
</feature>
<feature type="transmembrane region" description="Helical" evidence="1">
    <location>
        <begin position="150"/>
        <end position="171"/>
    </location>
</feature>
<dbReference type="EMBL" id="KN819335">
    <property type="protein sequence ID" value="KIJ15748.1"/>
    <property type="molecule type" value="Genomic_DNA"/>
</dbReference>
<keyword evidence="1" id="KW-0812">Transmembrane</keyword>
<keyword evidence="4" id="KW-1185">Reference proteome</keyword>
<evidence type="ECO:0000313" key="4">
    <source>
        <dbReference type="Proteomes" id="UP000053647"/>
    </source>
</evidence>
<protein>
    <recommendedName>
        <fullName evidence="5">Transmembrane protein</fullName>
    </recommendedName>
</protein>
<keyword evidence="2" id="KW-0732">Signal</keyword>
<evidence type="ECO:0000313" key="3">
    <source>
        <dbReference type="EMBL" id="KIJ15748.1"/>
    </source>
</evidence>
<dbReference type="Proteomes" id="UP000053647">
    <property type="component" value="Unassembled WGS sequence"/>
</dbReference>
<dbReference type="OrthoDB" id="2668458at2759"/>
<keyword evidence="1" id="KW-1133">Transmembrane helix</keyword>
<evidence type="ECO:0000256" key="2">
    <source>
        <dbReference type="SAM" id="SignalP"/>
    </source>
</evidence>
<keyword evidence="1" id="KW-0472">Membrane</keyword>
<gene>
    <name evidence="3" type="ORF">PAXINDRAFT_11338</name>
</gene>
<reference evidence="4" key="2">
    <citation type="submission" date="2015-01" db="EMBL/GenBank/DDBJ databases">
        <title>Evolutionary Origins and Diversification of the Mycorrhizal Mutualists.</title>
        <authorList>
            <consortium name="DOE Joint Genome Institute"/>
            <consortium name="Mycorrhizal Genomics Consortium"/>
            <person name="Kohler A."/>
            <person name="Kuo A."/>
            <person name="Nagy L.G."/>
            <person name="Floudas D."/>
            <person name="Copeland A."/>
            <person name="Barry K.W."/>
            <person name="Cichocki N."/>
            <person name="Veneault-Fourrey C."/>
            <person name="LaButti K."/>
            <person name="Lindquist E.A."/>
            <person name="Lipzen A."/>
            <person name="Lundell T."/>
            <person name="Morin E."/>
            <person name="Murat C."/>
            <person name="Riley R."/>
            <person name="Ohm R."/>
            <person name="Sun H."/>
            <person name="Tunlid A."/>
            <person name="Henrissat B."/>
            <person name="Grigoriev I.V."/>
            <person name="Hibbett D.S."/>
            <person name="Martin F."/>
        </authorList>
    </citation>
    <scope>NUCLEOTIDE SEQUENCE [LARGE SCALE GENOMIC DNA]</scope>
    <source>
        <strain evidence="4">ATCC 200175</strain>
    </source>
</reference>
<dbReference type="HOGENOM" id="CLU_1289065_0_0_1"/>
<evidence type="ECO:0008006" key="5">
    <source>
        <dbReference type="Google" id="ProtNLM"/>
    </source>
</evidence>
<proteinExistence type="predicted"/>
<feature type="transmembrane region" description="Helical" evidence="1">
    <location>
        <begin position="177"/>
        <end position="199"/>
    </location>
</feature>
<organism evidence="3 4">
    <name type="scientific">Paxillus involutus ATCC 200175</name>
    <dbReference type="NCBI Taxonomy" id="664439"/>
    <lineage>
        <taxon>Eukaryota</taxon>
        <taxon>Fungi</taxon>
        <taxon>Dikarya</taxon>
        <taxon>Basidiomycota</taxon>
        <taxon>Agaricomycotina</taxon>
        <taxon>Agaricomycetes</taxon>
        <taxon>Agaricomycetidae</taxon>
        <taxon>Boletales</taxon>
        <taxon>Paxilineae</taxon>
        <taxon>Paxillaceae</taxon>
        <taxon>Paxillus</taxon>
    </lineage>
</organism>
<sequence length="202" mass="20216">MRVLSFIPAFLLAAASFVAAAPASGTPSDVASCPSNSGNDAPLQPVITIIANATTYIQPLSGQLANLKGDSCTPDAVSDIVVQITAIVSTCVVQLQAVAKVDLTGLDLTGLCATIYGLLALVLAVLNTLIAIVIFLAGNAVGTVQTVIGNLLHAVTDLVGCLNIFVVASLSGVLGPVISLVCGVVELLLSIVAGLNVVLGVN</sequence>
<reference evidence="3 4" key="1">
    <citation type="submission" date="2014-06" db="EMBL/GenBank/DDBJ databases">
        <authorList>
            <consortium name="DOE Joint Genome Institute"/>
            <person name="Kuo A."/>
            <person name="Kohler A."/>
            <person name="Nagy L.G."/>
            <person name="Floudas D."/>
            <person name="Copeland A."/>
            <person name="Barry K.W."/>
            <person name="Cichocki N."/>
            <person name="Veneault-Fourrey C."/>
            <person name="LaButti K."/>
            <person name="Lindquist E.A."/>
            <person name="Lipzen A."/>
            <person name="Lundell T."/>
            <person name="Morin E."/>
            <person name="Murat C."/>
            <person name="Sun H."/>
            <person name="Tunlid A."/>
            <person name="Henrissat B."/>
            <person name="Grigoriev I.V."/>
            <person name="Hibbett D.S."/>
            <person name="Martin F."/>
            <person name="Nordberg H.P."/>
            <person name="Cantor M.N."/>
            <person name="Hua S.X."/>
        </authorList>
    </citation>
    <scope>NUCLEOTIDE SEQUENCE [LARGE SCALE GENOMIC DNA]</scope>
    <source>
        <strain evidence="3 4">ATCC 200175</strain>
    </source>
</reference>